<proteinExistence type="predicted"/>
<evidence type="ECO:0000256" key="2">
    <source>
        <dbReference type="SAM" id="Phobius"/>
    </source>
</evidence>
<evidence type="ECO:0000313" key="5">
    <source>
        <dbReference type="Proteomes" id="UP000245166"/>
    </source>
</evidence>
<protein>
    <recommendedName>
        <fullName evidence="3">Alpha/beta-hydrolase N-terminal domain-containing protein</fullName>
    </recommendedName>
</protein>
<keyword evidence="5" id="KW-1185">Reference proteome</keyword>
<dbReference type="Proteomes" id="UP000245166">
    <property type="component" value="Unassembled WGS sequence"/>
</dbReference>
<dbReference type="AlphaFoldDB" id="A0A2U1ZS71"/>
<feature type="domain" description="Alpha/beta-hydrolase N-terminal" evidence="3">
    <location>
        <begin position="62"/>
        <end position="173"/>
    </location>
</feature>
<evidence type="ECO:0000256" key="1">
    <source>
        <dbReference type="SAM" id="MobiDB-lite"/>
    </source>
</evidence>
<feature type="region of interest" description="Disordered" evidence="1">
    <location>
        <begin position="1"/>
        <end position="24"/>
    </location>
</feature>
<name>A0A2U1ZS71_9MICO</name>
<feature type="region of interest" description="Disordered" evidence="1">
    <location>
        <begin position="178"/>
        <end position="201"/>
    </location>
</feature>
<gene>
    <name evidence="4" type="ORF">C8046_02805</name>
</gene>
<evidence type="ECO:0000313" key="4">
    <source>
        <dbReference type="EMBL" id="PWD49783.1"/>
    </source>
</evidence>
<keyword evidence="2" id="KW-1133">Transmembrane helix</keyword>
<feature type="transmembrane region" description="Helical" evidence="2">
    <location>
        <begin position="115"/>
        <end position="132"/>
    </location>
</feature>
<feature type="transmembrane region" description="Helical" evidence="2">
    <location>
        <begin position="72"/>
        <end position="95"/>
    </location>
</feature>
<dbReference type="Pfam" id="PF15420">
    <property type="entry name" value="Abhydrolase_9_N"/>
    <property type="match status" value="1"/>
</dbReference>
<keyword evidence="2" id="KW-0472">Membrane</keyword>
<dbReference type="InterPro" id="IPR027788">
    <property type="entry name" value="Alpha/beta-hydrolase_N_dom"/>
</dbReference>
<sequence length="206" mass="21225">MPRGDGDAAPTGEADPAPRRRPGGLDARVLIGRAGRASSRLGRSLSLTGLVLATAAFAASTTPSLIPRGWLYQGVISALSLVLGYAVGTTLRWALRRFGVTAAPRGARRDTVRRWLLATLAVVVLVTLLTGTASQRRLATLWGLPTTPEPHLVTTAVTAVGLALVLLAAGRGCAGPGQPSDACSAAGSPASSPARWASRRSSRWAC</sequence>
<keyword evidence="2" id="KW-0812">Transmembrane</keyword>
<dbReference type="EMBL" id="PYHR01000002">
    <property type="protein sequence ID" value="PWD49783.1"/>
    <property type="molecule type" value="Genomic_DNA"/>
</dbReference>
<accession>A0A2U1ZS71</accession>
<evidence type="ECO:0000259" key="3">
    <source>
        <dbReference type="Pfam" id="PF15420"/>
    </source>
</evidence>
<feature type="transmembrane region" description="Helical" evidence="2">
    <location>
        <begin position="152"/>
        <end position="170"/>
    </location>
</feature>
<comment type="caution">
    <text evidence="4">The sequence shown here is derived from an EMBL/GenBank/DDBJ whole genome shotgun (WGS) entry which is preliminary data.</text>
</comment>
<reference evidence="4 5" key="1">
    <citation type="submission" date="2018-03" db="EMBL/GenBank/DDBJ databases">
        <title>Genome assembly of novel Miniimonas species PCH200.</title>
        <authorList>
            <person name="Thakur V."/>
            <person name="Kumar V."/>
            <person name="Singh D."/>
        </authorList>
    </citation>
    <scope>NUCLEOTIDE SEQUENCE [LARGE SCALE GENOMIC DNA]</scope>
    <source>
        <strain evidence="4 5">PCH200</strain>
    </source>
</reference>
<feature type="transmembrane region" description="Helical" evidence="2">
    <location>
        <begin position="45"/>
        <end position="66"/>
    </location>
</feature>
<feature type="compositionally biased region" description="Low complexity" evidence="1">
    <location>
        <begin position="182"/>
        <end position="196"/>
    </location>
</feature>
<dbReference type="OrthoDB" id="4397445at2"/>
<organism evidence="4 5">
    <name type="scientific">Serinibacter arcticus</name>
    <dbReference type="NCBI Taxonomy" id="1655435"/>
    <lineage>
        <taxon>Bacteria</taxon>
        <taxon>Bacillati</taxon>
        <taxon>Actinomycetota</taxon>
        <taxon>Actinomycetes</taxon>
        <taxon>Micrococcales</taxon>
        <taxon>Beutenbergiaceae</taxon>
        <taxon>Serinibacter</taxon>
    </lineage>
</organism>